<sequence>MIIKKVLNPVRVKGHRLDIRSLKAKRDGIQIFGFDGKHVRPIRTDAEGRVKVVQSSSFPARKFHEKKFLGIFTQDDWILLKPQNTSRQVTYSYAIVNRGHNPVIVKVEVSPNSLDFAIDREEEVISDETVVIVPTRFLRYTRISLRSKEPGKPTLVDVYFQSQSIG</sequence>
<organism evidence="2 3">
    <name type="scientific">Effusibacillus lacus</name>
    <dbReference type="NCBI Taxonomy" id="1348429"/>
    <lineage>
        <taxon>Bacteria</taxon>
        <taxon>Bacillati</taxon>
        <taxon>Bacillota</taxon>
        <taxon>Bacilli</taxon>
        <taxon>Bacillales</taxon>
        <taxon>Alicyclobacillaceae</taxon>
        <taxon>Effusibacillus</taxon>
    </lineage>
</organism>
<dbReference type="Pfam" id="PF19912">
    <property type="entry name" value="DUF6385"/>
    <property type="match status" value="1"/>
</dbReference>
<evidence type="ECO:0000313" key="2">
    <source>
        <dbReference type="EMBL" id="GAX91614.1"/>
    </source>
</evidence>
<gene>
    <name evidence="2" type="ORF">EFBL_3304</name>
</gene>
<comment type="caution">
    <text evidence="2">The sequence shown here is derived from an EMBL/GenBank/DDBJ whole genome shotgun (WGS) entry which is preliminary data.</text>
</comment>
<dbReference type="EMBL" id="BDUF01000106">
    <property type="protein sequence ID" value="GAX91614.1"/>
    <property type="molecule type" value="Genomic_DNA"/>
</dbReference>
<feature type="domain" description="DUF6385" evidence="1">
    <location>
        <begin position="84"/>
        <end position="164"/>
    </location>
</feature>
<accession>A0A292YT57</accession>
<protein>
    <recommendedName>
        <fullName evidence="1">DUF6385 domain-containing protein</fullName>
    </recommendedName>
</protein>
<proteinExistence type="predicted"/>
<dbReference type="AlphaFoldDB" id="A0A292YT57"/>
<keyword evidence="3" id="KW-1185">Reference proteome</keyword>
<dbReference type="Proteomes" id="UP000217785">
    <property type="component" value="Unassembled WGS sequence"/>
</dbReference>
<dbReference type="InterPro" id="IPR045965">
    <property type="entry name" value="DUF6385"/>
</dbReference>
<evidence type="ECO:0000259" key="1">
    <source>
        <dbReference type="Pfam" id="PF19912"/>
    </source>
</evidence>
<name>A0A292YT57_9BACL</name>
<reference evidence="3" key="1">
    <citation type="submission" date="2017-07" db="EMBL/GenBank/DDBJ databases">
        <title>Draft genome sequence of Effusibacillus lacus strain skLN1.</title>
        <authorList>
            <person name="Watanabe M."/>
            <person name="Kojima H."/>
            <person name="Fukui M."/>
        </authorList>
    </citation>
    <scope>NUCLEOTIDE SEQUENCE [LARGE SCALE GENOMIC DNA]</scope>
    <source>
        <strain evidence="3">skLN1</strain>
    </source>
</reference>
<evidence type="ECO:0000313" key="3">
    <source>
        <dbReference type="Proteomes" id="UP000217785"/>
    </source>
</evidence>